<dbReference type="InterPro" id="IPR036259">
    <property type="entry name" value="MFS_trans_sf"/>
</dbReference>
<dbReference type="Proteomes" id="UP000001176">
    <property type="component" value="Chromosome"/>
</dbReference>
<feature type="transmembrane region" description="Helical" evidence="4">
    <location>
        <begin position="171"/>
        <end position="193"/>
    </location>
</feature>
<dbReference type="NCBIfam" id="TIGR00897">
    <property type="entry name" value="2A0118"/>
    <property type="match status" value="1"/>
</dbReference>
<organism evidence="6 7">
    <name type="scientific">Gluconacetobacter diazotrophicus (strain ATCC 49037 / DSM 5601 / CCUG 37298 / CIP 103539 / LMG 7603 / PAl5)</name>
    <dbReference type="NCBI Taxonomy" id="272568"/>
    <lineage>
        <taxon>Bacteria</taxon>
        <taxon>Pseudomonadati</taxon>
        <taxon>Pseudomonadota</taxon>
        <taxon>Alphaproteobacteria</taxon>
        <taxon>Acetobacterales</taxon>
        <taxon>Acetobacteraceae</taxon>
        <taxon>Gluconacetobacter</taxon>
    </lineage>
</organism>
<dbReference type="GO" id="GO:0016020">
    <property type="term" value="C:membrane"/>
    <property type="evidence" value="ECO:0007669"/>
    <property type="project" value="InterPro"/>
</dbReference>
<sequence>MRRSPSPLCWLPVKEEYLPLTQTDVLSARPSFAEKLGIPRPLLWGFVGLLLFMVGDGVEAGYLAPYLENHGMSSRDVAFLFTVYGVAVSLSSWLSGPLSDLWGPKRVMWIGLAIWSVFEVVFLLLGVQVNSYRMMLIAYTLRGLGYPLFAYGFLVWIAAATPPRQLGSAAGWFWFAFSGGLPTLGSLFASFTIPVIGEMATFWSSLGLVVAGGLVALLLTHEKRGSARLAPRDVSVRGIFFGSISILWREPKTFVAMVVRTIDTASEYAFLVIMPSFFTKVVGFTLSQWLQLLSIVFLSNILFNLASGMLADRLGPPHRGFHRGLPLGAAVSVPVFYYRLPLWPITATFFAGPPLAGIFYGGEPCGLSCRCRGLVPQICPPEKAAALSALGLGAGASTWVGPAIVTWFESWHGLEGIIWIFSGLYAFAGLLTLYLSIPEHARDYARKAAAKAKAQRAHGQDIYEGRPALH</sequence>
<feature type="transmembrane region" description="Helical" evidence="4">
    <location>
        <begin position="77"/>
        <end position="95"/>
    </location>
</feature>
<evidence type="ECO:0000313" key="6">
    <source>
        <dbReference type="EMBL" id="CAP57165.1"/>
    </source>
</evidence>
<evidence type="ECO:0000256" key="1">
    <source>
        <dbReference type="ARBA" id="ARBA00022692"/>
    </source>
</evidence>
<dbReference type="PANTHER" id="PTHR23531">
    <property type="entry name" value="QUINOLENE RESISTANCE PROTEIN NORA"/>
    <property type="match status" value="1"/>
</dbReference>
<dbReference type="AlphaFoldDB" id="A9H0S0"/>
<proteinExistence type="predicted"/>
<evidence type="ECO:0000313" key="7">
    <source>
        <dbReference type="Proteomes" id="UP000001176"/>
    </source>
</evidence>
<dbReference type="SUPFAM" id="SSF103473">
    <property type="entry name" value="MFS general substrate transporter"/>
    <property type="match status" value="1"/>
</dbReference>
<evidence type="ECO:0000259" key="5">
    <source>
        <dbReference type="PROSITE" id="PS50850"/>
    </source>
</evidence>
<dbReference type="InterPro" id="IPR020846">
    <property type="entry name" value="MFS_dom"/>
</dbReference>
<dbReference type="Gene3D" id="1.20.1250.20">
    <property type="entry name" value="MFS general substrate transporter like domains"/>
    <property type="match status" value="2"/>
</dbReference>
<feature type="transmembrane region" description="Helical" evidence="4">
    <location>
        <begin position="292"/>
        <end position="311"/>
    </location>
</feature>
<keyword evidence="2 4" id="KW-1133">Transmembrane helix</keyword>
<dbReference type="GO" id="GO:0022857">
    <property type="term" value="F:transmembrane transporter activity"/>
    <property type="evidence" value="ECO:0007669"/>
    <property type="project" value="InterPro"/>
</dbReference>
<keyword evidence="3 4" id="KW-0472">Membrane</keyword>
<evidence type="ECO:0000256" key="4">
    <source>
        <dbReference type="SAM" id="Phobius"/>
    </source>
</evidence>
<dbReference type="CDD" id="cd17337">
    <property type="entry name" value="MFS_CsbX"/>
    <property type="match status" value="1"/>
</dbReference>
<feature type="transmembrane region" description="Helical" evidence="4">
    <location>
        <begin position="200"/>
        <end position="219"/>
    </location>
</feature>
<evidence type="ECO:0000256" key="2">
    <source>
        <dbReference type="ARBA" id="ARBA00022989"/>
    </source>
</evidence>
<keyword evidence="1 4" id="KW-0812">Transmembrane</keyword>
<keyword evidence="7" id="KW-1185">Reference proteome</keyword>
<accession>A9H0S0</accession>
<protein>
    <submittedName>
        <fullName evidence="6">Putative transporter protein</fullName>
    </submittedName>
</protein>
<gene>
    <name evidence="6" type="ordered locus">GDI3222</name>
</gene>
<evidence type="ECO:0000256" key="3">
    <source>
        <dbReference type="ARBA" id="ARBA00023136"/>
    </source>
</evidence>
<dbReference type="Pfam" id="PF07690">
    <property type="entry name" value="MFS_1"/>
    <property type="match status" value="1"/>
</dbReference>
<feature type="domain" description="Major facilitator superfamily (MFS) profile" evidence="5">
    <location>
        <begin position="41"/>
        <end position="441"/>
    </location>
</feature>
<dbReference type="InterPro" id="IPR011701">
    <property type="entry name" value="MFS"/>
</dbReference>
<dbReference type="InterPro" id="IPR052714">
    <property type="entry name" value="MFS_Exporter"/>
</dbReference>
<dbReference type="PROSITE" id="PS50850">
    <property type="entry name" value="MFS"/>
    <property type="match status" value="1"/>
</dbReference>
<name>A9H0S0_GLUDA</name>
<dbReference type="EMBL" id="AM889285">
    <property type="protein sequence ID" value="CAP57165.1"/>
    <property type="molecule type" value="Genomic_DNA"/>
</dbReference>
<feature type="transmembrane region" description="Helical" evidence="4">
    <location>
        <begin position="268"/>
        <end position="286"/>
    </location>
</feature>
<feature type="transmembrane region" description="Helical" evidence="4">
    <location>
        <begin position="417"/>
        <end position="437"/>
    </location>
</feature>
<feature type="transmembrane region" description="Helical" evidence="4">
    <location>
        <begin position="107"/>
        <end position="127"/>
    </location>
</feature>
<dbReference type="InterPro" id="IPR004748">
    <property type="entry name" value="Polyol_permease-like"/>
</dbReference>
<dbReference type="KEGG" id="gdi:GDI3222"/>
<feature type="transmembrane region" description="Helical" evidence="4">
    <location>
        <begin position="42"/>
        <end position="65"/>
    </location>
</feature>
<reference evidence="6 7" key="1">
    <citation type="journal article" date="2009" name="BMC Genomics">
        <title>Complete genome sequence of the sugarcane nitrogen-fixing endophyte Gluconacetobacter diazotrophicus Pal5.</title>
        <authorList>
            <person name="Bertalan M."/>
            <person name="Albano R."/>
            <person name="Padua V."/>
            <person name="Rouws L."/>
            <person name="Rojas C."/>
            <person name="Hemerly A."/>
            <person name="Teixeira K."/>
            <person name="Schwab S."/>
            <person name="Araujo J."/>
            <person name="Oliveira A."/>
            <person name="Franca L."/>
            <person name="Magalhaes V."/>
            <person name="Alqueres S."/>
            <person name="Cardoso A."/>
            <person name="Almeida W."/>
            <person name="Loureiro M.M."/>
            <person name="Nogueira E."/>
            <person name="Cidade D."/>
            <person name="Oliveira D."/>
            <person name="Simao T."/>
            <person name="Macedo J."/>
            <person name="Valadao A."/>
            <person name="Dreschsel M."/>
            <person name="Freitas F."/>
            <person name="Vidal M."/>
            <person name="Guedes H."/>
            <person name="Rodrigues E."/>
            <person name="Meneses C."/>
            <person name="Brioso P."/>
            <person name="Pozzer L."/>
            <person name="Figueiredo D."/>
            <person name="Montano H."/>
            <person name="Junior J."/>
            <person name="Filho G."/>
            <person name="Flores V."/>
            <person name="Ferreira B."/>
            <person name="Branco A."/>
            <person name="Gonzalez P."/>
            <person name="Guillobel H."/>
            <person name="Lemos M."/>
            <person name="Seibel L."/>
            <person name="Macedo J."/>
            <person name="Alves-Ferreira M."/>
            <person name="Sachetto-Martins G."/>
            <person name="Coelho A."/>
            <person name="Santos E."/>
            <person name="Amaral G."/>
            <person name="Neves A."/>
            <person name="Pacheco A.B."/>
            <person name="Carvalho D."/>
            <person name="Lery L."/>
            <person name="Bisch P."/>
            <person name="Rossle S.C."/>
            <person name="Urmenyi T."/>
            <person name="Kruger W.V."/>
            <person name="Martins O."/>
            <person name="Baldani J.I."/>
            <person name="Ferreira P.C."/>
        </authorList>
    </citation>
    <scope>NUCLEOTIDE SEQUENCE [LARGE SCALE GENOMIC DNA]</scope>
    <source>
        <strain evidence="7">ATCC 49037 / DSM 5601 / CCUG 37298 / CIP 103539 / LMG 7603 / PAl5</strain>
    </source>
</reference>
<feature type="transmembrane region" description="Helical" evidence="4">
    <location>
        <begin position="139"/>
        <end position="159"/>
    </location>
</feature>
<dbReference type="PANTHER" id="PTHR23531:SF1">
    <property type="entry name" value="QUINOLENE RESISTANCE PROTEIN NORA"/>
    <property type="match status" value="1"/>
</dbReference>